<dbReference type="GO" id="GO:0055085">
    <property type="term" value="P:transmembrane transport"/>
    <property type="evidence" value="ECO:0007669"/>
    <property type="project" value="InterPro"/>
</dbReference>
<proteinExistence type="inferred from homology"/>
<feature type="transmembrane region" description="Helical" evidence="8">
    <location>
        <begin position="306"/>
        <end position="327"/>
    </location>
</feature>
<evidence type="ECO:0000256" key="2">
    <source>
        <dbReference type="ARBA" id="ARBA00022448"/>
    </source>
</evidence>
<organism evidence="10 11">
    <name type="scientific">Trabulsiella odontotermitis</name>
    <dbReference type="NCBI Taxonomy" id="379893"/>
    <lineage>
        <taxon>Bacteria</taxon>
        <taxon>Pseudomonadati</taxon>
        <taxon>Pseudomonadota</taxon>
        <taxon>Gammaproteobacteria</taxon>
        <taxon>Enterobacterales</taxon>
        <taxon>Enterobacteriaceae</taxon>
        <taxon>Trabulsiella</taxon>
    </lineage>
</organism>
<evidence type="ECO:0000256" key="5">
    <source>
        <dbReference type="ARBA" id="ARBA00022692"/>
    </source>
</evidence>
<evidence type="ECO:0000256" key="4">
    <source>
        <dbReference type="ARBA" id="ARBA00022519"/>
    </source>
</evidence>
<dbReference type="PATRIC" id="fig|379893.4.peg.1034"/>
<feature type="domain" description="ABC transmembrane type-1" evidence="9">
    <location>
        <begin position="140"/>
        <end position="332"/>
    </location>
</feature>
<evidence type="ECO:0000256" key="1">
    <source>
        <dbReference type="ARBA" id="ARBA00004429"/>
    </source>
</evidence>
<keyword evidence="4" id="KW-0997">Cell inner membrane</keyword>
<sequence length="341" mass="38108">MPRLSPVNQARWARFRHNRRGYWSLWLFLILFTCSLFSELLANDKPLLVQYRGSLYVPFLKDYTEQQFGGTFSTSADYQDPWLQKQLEDNGWVVWAPVRFGATSINFATDRPFPSPPSTTNWLGTDANGGDVLARILYGTRISVLFGLMLTLCSSVMGVLAGALQGYYGGKIDLWGQRFIEVWSGMPTLFLIILLSSVVQPNFWWLLGITVLFGWMALVGVVRAEFLRTRNFDYIRAAQALGVNDRGIIFRHMLPNAMVATLTFLPFILCSSITTLTSLDFLGFGLPLGSPSLGELLLQGKNNLQAPWLGITAFLSVAVLLSLLIFIGEAVRDAFDPNKAV</sequence>
<evidence type="ECO:0000256" key="6">
    <source>
        <dbReference type="ARBA" id="ARBA00022989"/>
    </source>
</evidence>
<keyword evidence="2 8" id="KW-0813">Transport</keyword>
<dbReference type="FunFam" id="1.10.3720.10:FF:000005">
    <property type="entry name" value="Microcin C ABC transporter permease"/>
    <property type="match status" value="1"/>
</dbReference>
<gene>
    <name evidence="10" type="ORF">GM31_05070</name>
</gene>
<comment type="subcellular location">
    <subcellularLocation>
        <location evidence="1">Cell inner membrane</location>
        <topology evidence="1">Multi-pass membrane protein</topology>
    </subcellularLocation>
    <subcellularLocation>
        <location evidence="8">Cell membrane</location>
        <topology evidence="8">Multi-pass membrane protein</topology>
    </subcellularLocation>
</comment>
<evidence type="ECO:0000259" key="9">
    <source>
        <dbReference type="PROSITE" id="PS50928"/>
    </source>
</evidence>
<name>A0A0L0GN28_9ENTR</name>
<dbReference type="PANTHER" id="PTHR30325:SF0">
    <property type="entry name" value="INNER MEMBRANE ABC TRANSPORTER PERMEASE PROTEIN YEJE"/>
    <property type="match status" value="1"/>
</dbReference>
<keyword evidence="7 8" id="KW-0472">Membrane</keyword>
<accession>A0A0L0GN28</accession>
<keyword evidence="3" id="KW-1003">Cell membrane</keyword>
<feature type="transmembrane region" description="Helical" evidence="8">
    <location>
        <begin position="142"/>
        <end position="167"/>
    </location>
</feature>
<feature type="transmembrane region" description="Helical" evidence="8">
    <location>
        <begin position="21"/>
        <end position="42"/>
    </location>
</feature>
<dbReference type="Gene3D" id="1.10.3720.10">
    <property type="entry name" value="MetI-like"/>
    <property type="match status" value="1"/>
</dbReference>
<keyword evidence="5 8" id="KW-0812">Transmembrane</keyword>
<evidence type="ECO:0000313" key="10">
    <source>
        <dbReference type="EMBL" id="KNC90269.1"/>
    </source>
</evidence>
<evidence type="ECO:0000313" key="11">
    <source>
        <dbReference type="Proteomes" id="UP000037393"/>
    </source>
</evidence>
<dbReference type="AlphaFoldDB" id="A0A0L0GN28"/>
<keyword evidence="11" id="KW-1185">Reference proteome</keyword>
<dbReference type="PANTHER" id="PTHR30325">
    <property type="entry name" value="MEMBRANE COMPONENT OF ABC TRANSPORTER"/>
    <property type="match status" value="1"/>
</dbReference>
<dbReference type="EMBL" id="JNGI01000154">
    <property type="protein sequence ID" value="KNC90269.1"/>
    <property type="molecule type" value="Genomic_DNA"/>
</dbReference>
<dbReference type="RefSeq" id="WP_049857799.1">
    <property type="nucleotide sequence ID" value="NZ_JNGI01000154.1"/>
</dbReference>
<dbReference type="NCBIfam" id="NF011596">
    <property type="entry name" value="PRK15021.1"/>
    <property type="match status" value="1"/>
</dbReference>
<reference evidence="10 11" key="1">
    <citation type="journal article" date="2015" name="Appl. Environ. Microbiol.">
        <title>The Enterobacterium Trabulsiella odontotermitis Presents Novel Adaptations Related to Its Association with Fungus-Growing Termites.</title>
        <authorList>
            <person name="Sapountzis P."/>
            <person name="Gruntjes T."/>
            <person name="Otani S."/>
            <person name="Estevez J."/>
            <person name="da Costa R.R."/>
            <person name="Plunkett G.3rd."/>
            <person name="Perna N.T."/>
            <person name="Poulsen M."/>
        </authorList>
    </citation>
    <scope>NUCLEOTIDE SEQUENCE [LARGE SCALE GENOMIC DNA]</scope>
    <source>
        <strain evidence="10 11">12</strain>
    </source>
</reference>
<dbReference type="OrthoDB" id="9805884at2"/>
<dbReference type="STRING" id="379893.GCA_001297775_03494"/>
<dbReference type="CDD" id="cd06261">
    <property type="entry name" value="TM_PBP2"/>
    <property type="match status" value="1"/>
</dbReference>
<dbReference type="PROSITE" id="PS50928">
    <property type="entry name" value="ABC_TM1"/>
    <property type="match status" value="1"/>
</dbReference>
<dbReference type="GO" id="GO:0042884">
    <property type="term" value="P:microcin transport"/>
    <property type="evidence" value="ECO:0007669"/>
    <property type="project" value="TreeGrafter"/>
</dbReference>
<dbReference type="Pfam" id="PF12911">
    <property type="entry name" value="OppC_N"/>
    <property type="match status" value="1"/>
</dbReference>
<comment type="similarity">
    <text evidence="8">Belongs to the binding-protein-dependent transport system permease family.</text>
</comment>
<keyword evidence="6 8" id="KW-1133">Transmembrane helix</keyword>
<feature type="transmembrane region" description="Helical" evidence="8">
    <location>
        <begin position="179"/>
        <end position="197"/>
    </location>
</feature>
<evidence type="ECO:0000256" key="8">
    <source>
        <dbReference type="RuleBase" id="RU363032"/>
    </source>
</evidence>
<dbReference type="InterPro" id="IPR000515">
    <property type="entry name" value="MetI-like"/>
</dbReference>
<feature type="transmembrane region" description="Helical" evidence="8">
    <location>
        <begin position="203"/>
        <end position="222"/>
    </location>
</feature>
<feature type="transmembrane region" description="Helical" evidence="8">
    <location>
        <begin position="259"/>
        <end position="286"/>
    </location>
</feature>
<evidence type="ECO:0000256" key="7">
    <source>
        <dbReference type="ARBA" id="ARBA00023136"/>
    </source>
</evidence>
<comment type="caution">
    <text evidence="10">The sequence shown here is derived from an EMBL/GenBank/DDBJ whole genome shotgun (WGS) entry which is preliminary data.</text>
</comment>
<dbReference type="GO" id="GO:0005886">
    <property type="term" value="C:plasma membrane"/>
    <property type="evidence" value="ECO:0007669"/>
    <property type="project" value="UniProtKB-SubCell"/>
</dbReference>
<dbReference type="Pfam" id="PF00528">
    <property type="entry name" value="BPD_transp_1"/>
    <property type="match status" value="1"/>
</dbReference>
<dbReference type="Proteomes" id="UP000037393">
    <property type="component" value="Unassembled WGS sequence"/>
</dbReference>
<protein>
    <submittedName>
        <fullName evidence="10">Microcin ABC transporter permease</fullName>
    </submittedName>
</protein>
<evidence type="ECO:0000256" key="3">
    <source>
        <dbReference type="ARBA" id="ARBA00022475"/>
    </source>
</evidence>
<dbReference type="SUPFAM" id="SSF161098">
    <property type="entry name" value="MetI-like"/>
    <property type="match status" value="1"/>
</dbReference>
<dbReference type="InterPro" id="IPR035906">
    <property type="entry name" value="MetI-like_sf"/>
</dbReference>
<dbReference type="InterPro" id="IPR025966">
    <property type="entry name" value="OppC_N"/>
</dbReference>